<keyword evidence="1" id="KW-0812">Transmembrane</keyword>
<protein>
    <submittedName>
        <fullName evidence="2">Uncharacterized protein</fullName>
    </submittedName>
</protein>
<feature type="transmembrane region" description="Helical" evidence="1">
    <location>
        <begin position="12"/>
        <end position="31"/>
    </location>
</feature>
<dbReference type="AlphaFoldDB" id="A0A1J8Q7I3"/>
<sequence>MFAGMTYRWGLTLWALMSAAMAPIPWILFFYGPKIRSHSKVSRKILEAELQQLDGDKTVVSSPAEEKV</sequence>
<evidence type="ECO:0000313" key="3">
    <source>
        <dbReference type="Proteomes" id="UP000183567"/>
    </source>
</evidence>
<reference evidence="2 3" key="1">
    <citation type="submission" date="2016-03" db="EMBL/GenBank/DDBJ databases">
        <title>Comparative genomics of the ectomycorrhizal sister species Rhizopogon vinicolor and Rhizopogon vesiculosus (Basidiomycota: Boletales) reveals a divergence of the mating type B locus.</title>
        <authorList>
            <person name="Mujic A.B."/>
            <person name="Kuo A."/>
            <person name="Tritt A."/>
            <person name="Lipzen A."/>
            <person name="Chen C."/>
            <person name="Johnson J."/>
            <person name="Sharma A."/>
            <person name="Barry K."/>
            <person name="Grigoriev I.V."/>
            <person name="Spatafora J.W."/>
        </authorList>
    </citation>
    <scope>NUCLEOTIDE SEQUENCE [LARGE SCALE GENOMIC DNA]</scope>
    <source>
        <strain evidence="2 3">AM-OR11-056</strain>
    </source>
</reference>
<gene>
    <name evidence="2" type="ORF">AZE42_10117</name>
</gene>
<dbReference type="OrthoDB" id="2688061at2759"/>
<organism evidence="2 3">
    <name type="scientific">Rhizopogon vesiculosus</name>
    <dbReference type="NCBI Taxonomy" id="180088"/>
    <lineage>
        <taxon>Eukaryota</taxon>
        <taxon>Fungi</taxon>
        <taxon>Dikarya</taxon>
        <taxon>Basidiomycota</taxon>
        <taxon>Agaricomycotina</taxon>
        <taxon>Agaricomycetes</taxon>
        <taxon>Agaricomycetidae</taxon>
        <taxon>Boletales</taxon>
        <taxon>Suillineae</taxon>
        <taxon>Rhizopogonaceae</taxon>
        <taxon>Rhizopogon</taxon>
    </lineage>
</organism>
<keyword evidence="3" id="KW-1185">Reference proteome</keyword>
<evidence type="ECO:0000313" key="2">
    <source>
        <dbReference type="EMBL" id="OJA17622.1"/>
    </source>
</evidence>
<keyword evidence="1" id="KW-1133">Transmembrane helix</keyword>
<dbReference type="Proteomes" id="UP000183567">
    <property type="component" value="Unassembled WGS sequence"/>
</dbReference>
<dbReference type="EMBL" id="LVVM01001905">
    <property type="protein sequence ID" value="OJA17622.1"/>
    <property type="molecule type" value="Genomic_DNA"/>
</dbReference>
<accession>A0A1J8Q7I3</accession>
<evidence type="ECO:0000256" key="1">
    <source>
        <dbReference type="SAM" id="Phobius"/>
    </source>
</evidence>
<dbReference type="STRING" id="180088.A0A1J8Q7I3"/>
<proteinExistence type="predicted"/>
<keyword evidence="1" id="KW-0472">Membrane</keyword>
<name>A0A1J8Q7I3_9AGAM</name>
<comment type="caution">
    <text evidence="2">The sequence shown here is derived from an EMBL/GenBank/DDBJ whole genome shotgun (WGS) entry which is preliminary data.</text>
</comment>